<evidence type="ECO:0000313" key="2">
    <source>
        <dbReference type="Proteomes" id="UP000002613"/>
    </source>
</evidence>
<dbReference type="GeneID" id="8779142"/>
<evidence type="ECO:0000313" key="1">
    <source>
        <dbReference type="EMBL" id="ADC65770.1"/>
    </source>
</evidence>
<dbReference type="OrthoDB" id="144450at2157"/>
<dbReference type="Proteomes" id="UP000002613">
    <property type="component" value="Chromosome"/>
</dbReference>
<sequence>MRGEKGGSASVHLLAENPEIICRVCQFYKPGKEVLECGAFKILKFFVESGRLSVEEIEEAAKVVEKTSSEEV</sequence>
<name>D3RZ57_FERPA</name>
<reference evidence="1 2" key="2">
    <citation type="journal article" date="2011" name="Stand. Genomic Sci.">
        <title>Complete genome sequence of Ferroglobus placidus AEDII12DO.</title>
        <authorList>
            <person name="Anderson I."/>
            <person name="Risso C."/>
            <person name="Holmes D."/>
            <person name="Lucas S."/>
            <person name="Copeland A."/>
            <person name="Lapidus A."/>
            <person name="Cheng J.F."/>
            <person name="Bruce D."/>
            <person name="Goodwin L."/>
            <person name="Pitluck S."/>
            <person name="Saunders E."/>
            <person name="Brettin T."/>
            <person name="Detter J.C."/>
            <person name="Han C."/>
            <person name="Tapia R."/>
            <person name="Larimer F."/>
            <person name="Land M."/>
            <person name="Hauser L."/>
            <person name="Woyke T."/>
            <person name="Lovley D."/>
            <person name="Kyrpides N."/>
            <person name="Ivanova N."/>
        </authorList>
    </citation>
    <scope>NUCLEOTIDE SEQUENCE [LARGE SCALE GENOMIC DNA]</scope>
    <source>
        <strain evidence="2">DSM 10642 / AEDII12DO</strain>
    </source>
</reference>
<dbReference type="EMBL" id="CP001899">
    <property type="protein sequence ID" value="ADC65770.1"/>
    <property type="molecule type" value="Genomic_DNA"/>
</dbReference>
<dbReference type="RefSeq" id="WP_012966110.1">
    <property type="nucleotide sequence ID" value="NC_013849.1"/>
</dbReference>
<dbReference type="PaxDb" id="589924-Ferp_1621"/>
<dbReference type="AlphaFoldDB" id="D3RZ57"/>
<dbReference type="HOGENOM" id="CLU_2645716_0_0_2"/>
<keyword evidence="2" id="KW-1185">Reference proteome</keyword>
<organism evidence="1 2">
    <name type="scientific">Ferroglobus placidus (strain DSM 10642 / AEDII12DO)</name>
    <dbReference type="NCBI Taxonomy" id="589924"/>
    <lineage>
        <taxon>Archaea</taxon>
        <taxon>Methanobacteriati</taxon>
        <taxon>Methanobacteriota</taxon>
        <taxon>Archaeoglobi</taxon>
        <taxon>Archaeoglobales</taxon>
        <taxon>Archaeoglobaceae</taxon>
        <taxon>Ferroglobus</taxon>
    </lineage>
</organism>
<protein>
    <submittedName>
        <fullName evidence="1">Uncharacterized protein</fullName>
    </submittedName>
</protein>
<reference evidence="2" key="1">
    <citation type="submission" date="2010-02" db="EMBL/GenBank/DDBJ databases">
        <title>Complete sequence of Ferroglobus placidus DSM 10642.</title>
        <authorList>
            <consortium name="US DOE Joint Genome Institute"/>
            <person name="Lucas S."/>
            <person name="Copeland A."/>
            <person name="Lapidus A."/>
            <person name="Cheng J.-F."/>
            <person name="Bruce D."/>
            <person name="Goodwin L."/>
            <person name="Pitluck S."/>
            <person name="Saunders E."/>
            <person name="Brettin T."/>
            <person name="Detter J.C."/>
            <person name="Han C."/>
            <person name="Tapia R."/>
            <person name="Larimer F."/>
            <person name="Land M."/>
            <person name="Hauser L."/>
            <person name="Kyrpides N."/>
            <person name="Ivanova N."/>
            <person name="Holmes D."/>
            <person name="Lovley D."/>
            <person name="Kyrpides N."/>
            <person name="Anderson I.J."/>
            <person name="Woyke T."/>
        </authorList>
    </citation>
    <scope>NUCLEOTIDE SEQUENCE [LARGE SCALE GENOMIC DNA]</scope>
    <source>
        <strain evidence="2">DSM 10642 / AEDII12DO</strain>
    </source>
</reference>
<gene>
    <name evidence="1" type="ordered locus">Ferp_1621</name>
</gene>
<dbReference type="KEGG" id="fpl:Ferp_1621"/>
<dbReference type="STRING" id="589924.Ferp_1621"/>
<dbReference type="eggNOG" id="ENOG502N59K">
    <property type="taxonomic scope" value="Archaea"/>
</dbReference>
<accession>D3RZ57</accession>
<proteinExistence type="predicted"/>